<sequence>MKRSADDLNIDDVKAESNVNAENDKKRKKVKIEKSVDNKSSDKNTKVPFTKKNSKEKSLRVAKNNVTIKKINSIKQKKELGQKSKIQKNLKHNNMKSEEMTVKKTDWIKLKKEKKELREKRKAKKLNNDTIYDKVIQAKQISEKLRRSDCKPLNRTKLTQTLHQMLENYYSKVIFTHDLSRVVQCMIKYCETDIRQAILSELKPCIVEMLQSKYAKNCVKALLKYGSREIRCEIISQFYGNIVKLMSHSVSASLVELTYSTWCTEFDKIYFKQEFYGDMYKLDKDKNIKALWNVYENAMDMKMATLSAVKANLIRILNKGFVNSVLLHTVLWEFLHVCSVEDRNELIVMLRPYIIMLCQTKMGTRVAMECIWHGNSKDRKVIMKALKGNVKAICLSTYGYMMLLALFDSVDDTVLIQKIILSELQEDLVNIALNEYGKHVILYLVARRDSCYFSPAVVKYLCQGDNNSTSKKSDDIREYELLEAIHDPLLDAITADTATWLSNGSIAMTTLAILKIGSGNKLHSAFESIAEFVSNINSKIKDNDIEYNVIEHSGLHIMLKKLIQNDKEVIERKESAFGEILTLHLTLNVLKEWIEFNRGCFLLIFLIENEAENVKDMLLSKLKPLAENLKTKCSAGASILLKKLT</sequence>
<evidence type="ECO:0000313" key="6">
    <source>
        <dbReference type="RefSeq" id="XP_011643245.1"/>
    </source>
</evidence>
<name>A0A6I9WK75_9HYME</name>
<feature type="compositionally biased region" description="Basic and acidic residues" evidence="3">
    <location>
        <begin position="32"/>
        <end position="45"/>
    </location>
</feature>
<keyword evidence="2" id="KW-0694">RNA-binding</keyword>
<dbReference type="GeneID" id="105431029"/>
<proteinExistence type="predicted"/>
<dbReference type="PANTHER" id="PTHR13389">
    <property type="entry name" value="PUMILIO HOMOLOG 3"/>
    <property type="match status" value="1"/>
</dbReference>
<organism evidence="5 6">
    <name type="scientific">Pogonomyrmex barbatus</name>
    <name type="common">red harvester ant</name>
    <dbReference type="NCBI Taxonomy" id="144034"/>
    <lineage>
        <taxon>Eukaryota</taxon>
        <taxon>Metazoa</taxon>
        <taxon>Ecdysozoa</taxon>
        <taxon>Arthropoda</taxon>
        <taxon>Hexapoda</taxon>
        <taxon>Insecta</taxon>
        <taxon>Pterygota</taxon>
        <taxon>Neoptera</taxon>
        <taxon>Endopterygota</taxon>
        <taxon>Hymenoptera</taxon>
        <taxon>Apocrita</taxon>
        <taxon>Aculeata</taxon>
        <taxon>Formicoidea</taxon>
        <taxon>Formicidae</taxon>
        <taxon>Myrmicinae</taxon>
        <taxon>Pogonomyrmex</taxon>
    </lineage>
</organism>
<dbReference type="OrthoDB" id="497380at2759"/>
<dbReference type="Proteomes" id="UP000504615">
    <property type="component" value="Unplaced"/>
</dbReference>
<evidence type="ECO:0000256" key="2">
    <source>
        <dbReference type="ARBA" id="ARBA00022884"/>
    </source>
</evidence>
<dbReference type="InterPro" id="IPR016024">
    <property type="entry name" value="ARM-type_fold"/>
</dbReference>
<keyword evidence="5" id="KW-1185">Reference proteome</keyword>
<evidence type="ECO:0000313" key="5">
    <source>
        <dbReference type="Proteomes" id="UP000504615"/>
    </source>
</evidence>
<dbReference type="SMART" id="SM00025">
    <property type="entry name" value="Pumilio"/>
    <property type="match status" value="5"/>
</dbReference>
<dbReference type="KEGG" id="pbar:105431029"/>
<dbReference type="InterPro" id="IPR001313">
    <property type="entry name" value="Pumilio_RNA-bd_rpt"/>
</dbReference>
<dbReference type="SUPFAM" id="SSF48371">
    <property type="entry name" value="ARM repeat"/>
    <property type="match status" value="1"/>
</dbReference>
<dbReference type="InterPro" id="IPR033133">
    <property type="entry name" value="PUM-HD"/>
</dbReference>
<dbReference type="Gene3D" id="1.25.10.10">
    <property type="entry name" value="Leucine-rich Repeat Variant"/>
    <property type="match status" value="2"/>
</dbReference>
<evidence type="ECO:0000256" key="3">
    <source>
        <dbReference type="SAM" id="MobiDB-lite"/>
    </source>
</evidence>
<dbReference type="InterPro" id="IPR011989">
    <property type="entry name" value="ARM-like"/>
</dbReference>
<dbReference type="Pfam" id="PF08144">
    <property type="entry name" value="CPL"/>
    <property type="match status" value="1"/>
</dbReference>
<dbReference type="InterPro" id="IPR012959">
    <property type="entry name" value="CPL_dom"/>
</dbReference>
<feature type="region of interest" description="Disordered" evidence="3">
    <location>
        <begin position="19"/>
        <end position="58"/>
    </location>
</feature>
<dbReference type="RefSeq" id="XP_011643245.1">
    <property type="nucleotide sequence ID" value="XM_011644943.1"/>
</dbReference>
<gene>
    <name evidence="6" type="primary">LOC105431029</name>
</gene>
<dbReference type="PANTHER" id="PTHR13389:SF0">
    <property type="entry name" value="PUMILIO HOMOLOG 3"/>
    <property type="match status" value="1"/>
</dbReference>
<dbReference type="GO" id="GO:0005730">
    <property type="term" value="C:nucleolus"/>
    <property type="evidence" value="ECO:0007669"/>
    <property type="project" value="TreeGrafter"/>
</dbReference>
<dbReference type="AlphaFoldDB" id="A0A6I9WK75"/>
<keyword evidence="1" id="KW-0677">Repeat</keyword>
<feature type="domain" description="PUM-HD" evidence="4">
    <location>
        <begin position="137"/>
        <end position="489"/>
    </location>
</feature>
<dbReference type="PROSITE" id="PS50303">
    <property type="entry name" value="PUM_HD"/>
    <property type="match status" value="1"/>
</dbReference>
<accession>A0A6I9WK75</accession>
<dbReference type="GO" id="GO:0003729">
    <property type="term" value="F:mRNA binding"/>
    <property type="evidence" value="ECO:0007669"/>
    <property type="project" value="TreeGrafter"/>
</dbReference>
<evidence type="ECO:0000259" key="4">
    <source>
        <dbReference type="PROSITE" id="PS50303"/>
    </source>
</evidence>
<protein>
    <submittedName>
        <fullName evidence="6">Protein penguin</fullName>
    </submittedName>
</protein>
<evidence type="ECO:0000256" key="1">
    <source>
        <dbReference type="ARBA" id="ARBA00022737"/>
    </source>
</evidence>
<reference evidence="6" key="1">
    <citation type="submission" date="2025-08" db="UniProtKB">
        <authorList>
            <consortium name="RefSeq"/>
        </authorList>
    </citation>
    <scope>IDENTIFICATION</scope>
</reference>
<dbReference type="InterPro" id="IPR040059">
    <property type="entry name" value="PUM3"/>
</dbReference>
<dbReference type="CTD" id="33112"/>
<dbReference type="GO" id="GO:0006417">
    <property type="term" value="P:regulation of translation"/>
    <property type="evidence" value="ECO:0007669"/>
    <property type="project" value="TreeGrafter"/>
</dbReference>